<dbReference type="Pfam" id="PF04977">
    <property type="entry name" value="DivIC"/>
    <property type="match status" value="1"/>
</dbReference>
<evidence type="ECO:0000256" key="3">
    <source>
        <dbReference type="ARBA" id="ARBA00022692"/>
    </source>
</evidence>
<proteinExistence type="predicted"/>
<dbReference type="InterPro" id="IPR023081">
    <property type="entry name" value="Cell_div_FtsB"/>
</dbReference>
<evidence type="ECO:0000256" key="7">
    <source>
        <dbReference type="SAM" id="Phobius"/>
    </source>
</evidence>
<keyword evidence="3 7" id="KW-0812">Transmembrane</keyword>
<gene>
    <name evidence="8" type="ORF">DI586_09900</name>
</gene>
<keyword evidence="2" id="KW-0132">Cell division</keyword>
<dbReference type="PANTHER" id="PTHR37485:SF1">
    <property type="entry name" value="CELL DIVISION PROTEIN FTSB"/>
    <property type="match status" value="1"/>
</dbReference>
<evidence type="ECO:0000256" key="4">
    <source>
        <dbReference type="ARBA" id="ARBA00022989"/>
    </source>
</evidence>
<evidence type="ECO:0000256" key="2">
    <source>
        <dbReference type="ARBA" id="ARBA00022618"/>
    </source>
</evidence>
<sequence length="104" mass="12189">MKKLLEQRYLVRKNLVTLIGIGLFVYFSYHLMLGERSLIRYMTLEKSVANLEKNSFELAHEHEQLEKKVSMLRPGSINKDLLEERARIVLGFRRPGEVDVLSKN</sequence>
<evidence type="ECO:0000256" key="1">
    <source>
        <dbReference type="ARBA" id="ARBA00022475"/>
    </source>
</evidence>
<dbReference type="GO" id="GO:0030428">
    <property type="term" value="C:cell septum"/>
    <property type="evidence" value="ECO:0007669"/>
    <property type="project" value="TreeGrafter"/>
</dbReference>
<dbReference type="PANTHER" id="PTHR37485">
    <property type="entry name" value="CELL DIVISION PROTEIN FTSB"/>
    <property type="match status" value="1"/>
</dbReference>
<evidence type="ECO:0000313" key="8">
    <source>
        <dbReference type="EMBL" id="PZP54460.1"/>
    </source>
</evidence>
<reference evidence="8 9" key="1">
    <citation type="submission" date="2017-08" db="EMBL/GenBank/DDBJ databases">
        <title>Infants hospitalized years apart are colonized by the same room-sourced microbial strains.</title>
        <authorList>
            <person name="Brooks B."/>
            <person name="Olm M.R."/>
            <person name="Firek B.A."/>
            <person name="Baker R."/>
            <person name="Thomas B.C."/>
            <person name="Morowitz M.J."/>
            <person name="Banfield J.F."/>
        </authorList>
    </citation>
    <scope>NUCLEOTIDE SEQUENCE [LARGE SCALE GENOMIC DNA]</scope>
    <source>
        <strain evidence="8">S2_006_000_R2_64</strain>
    </source>
</reference>
<evidence type="ECO:0000256" key="5">
    <source>
        <dbReference type="ARBA" id="ARBA00023136"/>
    </source>
</evidence>
<keyword evidence="5 7" id="KW-0472">Membrane</keyword>
<dbReference type="InterPro" id="IPR007060">
    <property type="entry name" value="FtsL/DivIC"/>
</dbReference>
<dbReference type="AlphaFoldDB" id="A0A2W5FKX8"/>
<feature type="transmembrane region" description="Helical" evidence="7">
    <location>
        <begin position="15"/>
        <end position="33"/>
    </location>
</feature>
<evidence type="ECO:0000313" key="9">
    <source>
        <dbReference type="Proteomes" id="UP000249739"/>
    </source>
</evidence>
<comment type="caution">
    <text evidence="8">The sequence shown here is derived from an EMBL/GenBank/DDBJ whole genome shotgun (WGS) entry which is preliminary data.</text>
</comment>
<dbReference type="EMBL" id="QFOT01000137">
    <property type="protein sequence ID" value="PZP54460.1"/>
    <property type="molecule type" value="Genomic_DNA"/>
</dbReference>
<keyword evidence="1" id="KW-1003">Cell membrane</keyword>
<accession>A0A2W5FKX8</accession>
<organism evidence="8 9">
    <name type="scientific">Micavibrio aeruginosavorus</name>
    <dbReference type="NCBI Taxonomy" id="349221"/>
    <lineage>
        <taxon>Bacteria</taxon>
        <taxon>Pseudomonadati</taxon>
        <taxon>Bdellovibrionota</taxon>
        <taxon>Bdellovibrionia</taxon>
        <taxon>Bdellovibrionales</taxon>
        <taxon>Pseudobdellovibrionaceae</taxon>
        <taxon>Micavibrio</taxon>
    </lineage>
</organism>
<dbReference type="GO" id="GO:0043093">
    <property type="term" value="P:FtsZ-dependent cytokinesis"/>
    <property type="evidence" value="ECO:0007669"/>
    <property type="project" value="TreeGrafter"/>
</dbReference>
<evidence type="ECO:0000256" key="6">
    <source>
        <dbReference type="ARBA" id="ARBA00023306"/>
    </source>
</evidence>
<keyword evidence="6" id="KW-0131">Cell cycle</keyword>
<name>A0A2W5FKX8_9BACT</name>
<dbReference type="Proteomes" id="UP000249739">
    <property type="component" value="Unassembled WGS sequence"/>
</dbReference>
<protein>
    <submittedName>
        <fullName evidence="8">Septum formation initiator family protein</fullName>
    </submittedName>
</protein>
<keyword evidence="4 7" id="KW-1133">Transmembrane helix</keyword>